<evidence type="ECO:0000256" key="1">
    <source>
        <dbReference type="ARBA" id="ARBA00004651"/>
    </source>
</evidence>
<evidence type="ECO:0000313" key="8">
    <source>
        <dbReference type="Proteomes" id="UP000092713"/>
    </source>
</evidence>
<feature type="transmembrane region" description="Helical" evidence="6">
    <location>
        <begin position="72"/>
        <end position="89"/>
    </location>
</feature>
<dbReference type="OrthoDB" id="9812084at2"/>
<proteinExistence type="predicted"/>
<dbReference type="GO" id="GO:0033228">
    <property type="term" value="P:cysteine export across plasma membrane"/>
    <property type="evidence" value="ECO:0007669"/>
    <property type="project" value="TreeGrafter"/>
</dbReference>
<evidence type="ECO:0000256" key="5">
    <source>
        <dbReference type="ARBA" id="ARBA00023136"/>
    </source>
</evidence>
<name>A0A1A7C370_9BURK</name>
<dbReference type="InterPro" id="IPR001123">
    <property type="entry name" value="LeuE-type"/>
</dbReference>
<protein>
    <submittedName>
        <fullName evidence="7">Threonine/homoserine/homoserine lactone efflux protein</fullName>
    </submittedName>
</protein>
<dbReference type="Pfam" id="PF01810">
    <property type="entry name" value="LysE"/>
    <property type="match status" value="1"/>
</dbReference>
<gene>
    <name evidence="7" type="ORF">ASR47_1008232</name>
</gene>
<keyword evidence="2" id="KW-1003">Cell membrane</keyword>
<reference evidence="7 8" key="1">
    <citation type="submission" date="2016-04" db="EMBL/GenBank/DDBJ databases">
        <title>Draft genome sequence of Janthinobacterium psychrotolerans sp. nov., isolated from freshwater sediments in Denmark.</title>
        <authorList>
            <person name="Gong X."/>
            <person name="Skrivergaard S."/>
            <person name="Korsgaard B.S."/>
            <person name="Schreiber L."/>
            <person name="Marshall I.P."/>
            <person name="Finster K."/>
            <person name="Schramm A."/>
        </authorList>
    </citation>
    <scope>NUCLEOTIDE SEQUENCE [LARGE SCALE GENOMIC DNA]</scope>
    <source>
        <strain evidence="7 8">S3-2</strain>
    </source>
</reference>
<feature type="transmembrane region" description="Helical" evidence="6">
    <location>
        <begin position="40"/>
        <end position="65"/>
    </location>
</feature>
<evidence type="ECO:0000256" key="2">
    <source>
        <dbReference type="ARBA" id="ARBA00022475"/>
    </source>
</evidence>
<dbReference type="Proteomes" id="UP000092713">
    <property type="component" value="Unassembled WGS sequence"/>
</dbReference>
<keyword evidence="3 6" id="KW-0812">Transmembrane</keyword>
<evidence type="ECO:0000256" key="4">
    <source>
        <dbReference type="ARBA" id="ARBA00022989"/>
    </source>
</evidence>
<evidence type="ECO:0000256" key="3">
    <source>
        <dbReference type="ARBA" id="ARBA00022692"/>
    </source>
</evidence>
<evidence type="ECO:0000313" key="7">
    <source>
        <dbReference type="EMBL" id="OBV39170.1"/>
    </source>
</evidence>
<dbReference type="AlphaFoldDB" id="A0A1A7C370"/>
<dbReference type="EMBL" id="LOCQ01000055">
    <property type="protein sequence ID" value="OBV39170.1"/>
    <property type="molecule type" value="Genomic_DNA"/>
</dbReference>
<comment type="caution">
    <text evidence="7">The sequence shown here is derived from an EMBL/GenBank/DDBJ whole genome shotgun (WGS) entry which is preliminary data.</text>
</comment>
<feature type="transmembrane region" description="Helical" evidence="6">
    <location>
        <begin position="139"/>
        <end position="164"/>
    </location>
</feature>
<feature type="transmembrane region" description="Helical" evidence="6">
    <location>
        <begin position="176"/>
        <end position="193"/>
    </location>
</feature>
<dbReference type="GO" id="GO:0005886">
    <property type="term" value="C:plasma membrane"/>
    <property type="evidence" value="ECO:0007669"/>
    <property type="project" value="UniProtKB-SubCell"/>
</dbReference>
<keyword evidence="4 6" id="KW-1133">Transmembrane helix</keyword>
<keyword evidence="5 6" id="KW-0472">Membrane</keyword>
<dbReference type="PANTHER" id="PTHR30086">
    <property type="entry name" value="ARGININE EXPORTER PROTEIN ARGO"/>
    <property type="match status" value="1"/>
</dbReference>
<keyword evidence="8" id="KW-1185">Reference proteome</keyword>
<dbReference type="GO" id="GO:0015171">
    <property type="term" value="F:amino acid transmembrane transporter activity"/>
    <property type="evidence" value="ECO:0007669"/>
    <property type="project" value="TreeGrafter"/>
</dbReference>
<sequence length="194" mass="20457">MTELLPLISYCFVMSATPGPNNVMLATTGANFGYRGALPLILGIQLGIFVQTMLMCVGLGSVFVAYPMTQQVLRIAGALYLLFLAWKLAGASVAGSSAPKAVSLAQAALFQALNPKSWLKAITMASVFMPAQGNMPASALLVSVIGTVVGMPCNAMWALFGVSIRSVLKAPRNQRLFNLAMGGMLLVLALVFLR</sequence>
<dbReference type="PANTHER" id="PTHR30086:SF20">
    <property type="entry name" value="ARGININE EXPORTER PROTEIN ARGO-RELATED"/>
    <property type="match status" value="1"/>
</dbReference>
<evidence type="ECO:0000256" key="6">
    <source>
        <dbReference type="SAM" id="Phobius"/>
    </source>
</evidence>
<dbReference type="PATRIC" id="fig|1747903.4.peg.2745"/>
<comment type="subcellular location">
    <subcellularLocation>
        <location evidence="1">Cell membrane</location>
        <topology evidence="1">Multi-pass membrane protein</topology>
    </subcellularLocation>
</comment>
<accession>A0A1A7C370</accession>
<organism evidence="7 8">
    <name type="scientific">Janthinobacterium psychrotolerans</name>
    <dbReference type="NCBI Taxonomy" id="1747903"/>
    <lineage>
        <taxon>Bacteria</taxon>
        <taxon>Pseudomonadati</taxon>
        <taxon>Pseudomonadota</taxon>
        <taxon>Betaproteobacteria</taxon>
        <taxon>Burkholderiales</taxon>
        <taxon>Oxalobacteraceae</taxon>
        <taxon>Janthinobacterium</taxon>
    </lineage>
</organism>
<dbReference type="STRING" id="1747903.ASR47_1008232"/>